<dbReference type="InterPro" id="IPR011050">
    <property type="entry name" value="Pectin_lyase_fold/virulence"/>
</dbReference>
<sequence>MSHLSQTMLGCVVSLSSSHLSGSTIRDVNNGGSVLCSNSSFSSLLSSPNTDSDPEQPSMTLPNGTYPFDDDGTAYNFTSSSGNEHTFATFSHCHFTGDKYLTNARPLTFKAYPGTITITSCSFTNIKVVPVDQYDRLGGATIIDQRSAPDCQPVTVEKTNFTNIKASMSGSGMYIIALQSTSIEECRFEECGPGSEGTTDTGGLYVFGFNTAAVSTIKNLVFVSCSSNYKTGGMYLNVYGPSLLSDCLFDGCSSSGSSSPTAGAQVNFNDVAPTTFTRINFTDCESKDFVAGMYLGMGVVCLVKCSVSGGGLLYLAVV</sequence>
<reference evidence="1 2" key="1">
    <citation type="journal article" date="2022" name="bioRxiv">
        <title>Genomics of Preaxostyla Flagellates Illuminates Evolutionary Transitions and the Path Towards Mitochondrial Loss.</title>
        <authorList>
            <person name="Novak L.V.F."/>
            <person name="Treitli S.C."/>
            <person name="Pyrih J."/>
            <person name="Halakuc P."/>
            <person name="Pipaliya S.V."/>
            <person name="Vacek V."/>
            <person name="Brzon O."/>
            <person name="Soukal P."/>
            <person name="Eme L."/>
            <person name="Dacks J.B."/>
            <person name="Karnkowska A."/>
            <person name="Elias M."/>
            <person name="Hampl V."/>
        </authorList>
    </citation>
    <scope>NUCLEOTIDE SEQUENCE [LARGE SCALE GENOMIC DNA]</scope>
    <source>
        <strain evidence="1">NAU3</strain>
        <tissue evidence="1">Gut</tissue>
    </source>
</reference>
<gene>
    <name evidence="1" type="ORF">BLNAU_19504</name>
</gene>
<comment type="caution">
    <text evidence="1">The sequence shown here is derived from an EMBL/GenBank/DDBJ whole genome shotgun (WGS) entry which is preliminary data.</text>
</comment>
<proteinExistence type="predicted"/>
<dbReference type="SUPFAM" id="SSF51126">
    <property type="entry name" value="Pectin lyase-like"/>
    <property type="match status" value="1"/>
</dbReference>
<evidence type="ECO:0008006" key="3">
    <source>
        <dbReference type="Google" id="ProtNLM"/>
    </source>
</evidence>
<keyword evidence="2" id="KW-1185">Reference proteome</keyword>
<evidence type="ECO:0000313" key="2">
    <source>
        <dbReference type="Proteomes" id="UP001281761"/>
    </source>
</evidence>
<accession>A0ABQ9X1H8</accession>
<protein>
    <recommendedName>
        <fullName evidence="3">Right handed beta helix domain-containing protein</fullName>
    </recommendedName>
</protein>
<dbReference type="EMBL" id="JARBJD010000255">
    <property type="protein sequence ID" value="KAK2945547.1"/>
    <property type="molecule type" value="Genomic_DNA"/>
</dbReference>
<evidence type="ECO:0000313" key="1">
    <source>
        <dbReference type="EMBL" id="KAK2945547.1"/>
    </source>
</evidence>
<name>A0ABQ9X1H8_9EUKA</name>
<dbReference type="Proteomes" id="UP001281761">
    <property type="component" value="Unassembled WGS sequence"/>
</dbReference>
<organism evidence="1 2">
    <name type="scientific">Blattamonas nauphoetae</name>
    <dbReference type="NCBI Taxonomy" id="2049346"/>
    <lineage>
        <taxon>Eukaryota</taxon>
        <taxon>Metamonada</taxon>
        <taxon>Preaxostyla</taxon>
        <taxon>Oxymonadida</taxon>
        <taxon>Blattamonas</taxon>
    </lineage>
</organism>